<dbReference type="SMART" id="SM00342">
    <property type="entry name" value="HTH_ARAC"/>
    <property type="match status" value="1"/>
</dbReference>
<reference evidence="4" key="1">
    <citation type="submission" date="2021-03" db="EMBL/GenBank/DDBJ databases">
        <title>Acanthopleuribacteraceae sp. M133.</title>
        <authorList>
            <person name="Wang G."/>
        </authorList>
    </citation>
    <scope>NUCLEOTIDE SEQUENCE</scope>
    <source>
        <strain evidence="4">M133</strain>
    </source>
</reference>
<dbReference type="SUPFAM" id="SSF46689">
    <property type="entry name" value="Homeodomain-like"/>
    <property type="match status" value="2"/>
</dbReference>
<name>A0A8A4TF63_SULCO</name>
<dbReference type="Pfam" id="PF12833">
    <property type="entry name" value="HTH_18"/>
    <property type="match status" value="1"/>
</dbReference>
<evidence type="ECO:0000256" key="1">
    <source>
        <dbReference type="ARBA" id="ARBA00023015"/>
    </source>
</evidence>
<dbReference type="GO" id="GO:0043565">
    <property type="term" value="F:sequence-specific DNA binding"/>
    <property type="evidence" value="ECO:0007669"/>
    <property type="project" value="InterPro"/>
</dbReference>
<keyword evidence="1" id="KW-0805">Transcription regulation</keyword>
<accession>A0A8A4TF63</accession>
<gene>
    <name evidence="4" type="ORF">J3U87_21550</name>
</gene>
<dbReference type="KEGG" id="scor:J3U87_21550"/>
<keyword evidence="2" id="KW-0804">Transcription</keyword>
<feature type="domain" description="HTH araC/xylS-type" evidence="3">
    <location>
        <begin position="122"/>
        <end position="220"/>
    </location>
</feature>
<dbReference type="EMBL" id="CP071793">
    <property type="protein sequence ID" value="QTD48180.1"/>
    <property type="molecule type" value="Genomic_DNA"/>
</dbReference>
<dbReference type="Gene3D" id="1.10.10.60">
    <property type="entry name" value="Homeodomain-like"/>
    <property type="match status" value="1"/>
</dbReference>
<evidence type="ECO:0000313" key="4">
    <source>
        <dbReference type="EMBL" id="QTD48180.1"/>
    </source>
</evidence>
<dbReference type="PROSITE" id="PS01124">
    <property type="entry name" value="HTH_ARAC_FAMILY_2"/>
    <property type="match status" value="1"/>
</dbReference>
<dbReference type="InterPro" id="IPR018060">
    <property type="entry name" value="HTH_AraC"/>
</dbReference>
<protein>
    <submittedName>
        <fullName evidence="4">Helix-turn-helix transcriptional regulator</fullName>
    </submittedName>
</protein>
<evidence type="ECO:0000259" key="3">
    <source>
        <dbReference type="PROSITE" id="PS01124"/>
    </source>
</evidence>
<dbReference type="RefSeq" id="WP_237377838.1">
    <property type="nucleotide sequence ID" value="NZ_CP071793.1"/>
</dbReference>
<keyword evidence="5" id="KW-1185">Reference proteome</keyword>
<evidence type="ECO:0000256" key="2">
    <source>
        <dbReference type="ARBA" id="ARBA00023163"/>
    </source>
</evidence>
<sequence length="225" mass="24942">MARGWLRLPNRHPLQSTLLRGGGGWVPAGEGVIVGDAAVGSRVHVLLFRSERDASPRCDRVRYFQLSEGVLGRIERLRVRVGRGLPRSQRMAQLALFQRSMPEWMARGLPLRLPRCSHPVLGEVVRAIDGGLPGPLCLDALSRELGLSPRSVQRLFKAEMDLSFRRYVQLARLMIAAELLRKADHSVADACEAAGYQSLSSFSRHFRRVIGVGPSLYRGVENGAL</sequence>
<dbReference type="PANTHER" id="PTHR11019:SF159">
    <property type="entry name" value="TRANSCRIPTIONAL REGULATOR-RELATED"/>
    <property type="match status" value="1"/>
</dbReference>
<dbReference type="AlphaFoldDB" id="A0A8A4TF63"/>
<dbReference type="Proteomes" id="UP000663929">
    <property type="component" value="Chromosome"/>
</dbReference>
<proteinExistence type="predicted"/>
<dbReference type="InterPro" id="IPR009057">
    <property type="entry name" value="Homeodomain-like_sf"/>
</dbReference>
<organism evidence="4 5">
    <name type="scientific">Sulfidibacter corallicola</name>
    <dbReference type="NCBI Taxonomy" id="2818388"/>
    <lineage>
        <taxon>Bacteria</taxon>
        <taxon>Pseudomonadati</taxon>
        <taxon>Acidobacteriota</taxon>
        <taxon>Holophagae</taxon>
        <taxon>Acanthopleuribacterales</taxon>
        <taxon>Acanthopleuribacteraceae</taxon>
        <taxon>Sulfidibacter</taxon>
    </lineage>
</organism>
<dbReference type="PANTHER" id="PTHR11019">
    <property type="entry name" value="HTH-TYPE TRANSCRIPTIONAL REGULATOR NIMR"/>
    <property type="match status" value="1"/>
</dbReference>
<dbReference type="GO" id="GO:0003700">
    <property type="term" value="F:DNA-binding transcription factor activity"/>
    <property type="evidence" value="ECO:0007669"/>
    <property type="project" value="InterPro"/>
</dbReference>
<evidence type="ECO:0000313" key="5">
    <source>
        <dbReference type="Proteomes" id="UP000663929"/>
    </source>
</evidence>